<dbReference type="GeneID" id="30029804"/>
<proteinExistence type="predicted"/>
<organism evidence="2 3">
    <name type="scientific">Metschnikowia bicuspidata var. bicuspidata NRRL YB-4993</name>
    <dbReference type="NCBI Taxonomy" id="869754"/>
    <lineage>
        <taxon>Eukaryota</taxon>
        <taxon>Fungi</taxon>
        <taxon>Dikarya</taxon>
        <taxon>Ascomycota</taxon>
        <taxon>Saccharomycotina</taxon>
        <taxon>Pichiomycetes</taxon>
        <taxon>Metschnikowiaceae</taxon>
        <taxon>Metschnikowia</taxon>
    </lineage>
</organism>
<feature type="domain" description="C2H2-type" evidence="1">
    <location>
        <begin position="28"/>
        <end position="50"/>
    </location>
</feature>
<dbReference type="InterPro" id="IPR013087">
    <property type="entry name" value="Znf_C2H2_type"/>
</dbReference>
<dbReference type="OrthoDB" id="10266249at2759"/>
<evidence type="ECO:0000313" key="3">
    <source>
        <dbReference type="Proteomes" id="UP000092555"/>
    </source>
</evidence>
<dbReference type="InterPro" id="IPR037321">
    <property type="entry name" value="KIN17-like"/>
</dbReference>
<evidence type="ECO:0000259" key="1">
    <source>
        <dbReference type="PROSITE" id="PS00028"/>
    </source>
</evidence>
<dbReference type="SUPFAM" id="SSF57667">
    <property type="entry name" value="beta-beta-alpha zinc fingers"/>
    <property type="match status" value="1"/>
</dbReference>
<protein>
    <recommendedName>
        <fullName evidence="1">C2H2-type domain-containing protein</fullName>
    </recommendedName>
</protein>
<accession>A0A1A0HG76</accession>
<sequence length="234" mass="26315">MGKADFGSAKYQAKQLKALGLQKLRYYCQLCLKQCRDANGFKNHLASPSHTGRISNLSTAGRAQDVIAQYLLQFEAEFLRLLRVNHGTKKISANKFYQEYILHDKDHVHMNATRWSSLTAFIKHLGQSSKVRVEIPEDADDEFNLFIRLVDLPLETLDGHRARALQTEEERLMKFLDAQIEKGKQLQSEAAPSPEPAPVVPVATGPVAISLRGVRMKKPPKKLAFGSQSDDDDE</sequence>
<dbReference type="InterPro" id="IPR038254">
    <property type="entry name" value="KIN17_WH-like_sf"/>
</dbReference>
<name>A0A1A0HG76_9ASCO</name>
<dbReference type="GO" id="GO:0006260">
    <property type="term" value="P:DNA replication"/>
    <property type="evidence" value="ECO:0007669"/>
    <property type="project" value="TreeGrafter"/>
</dbReference>
<gene>
    <name evidence="2" type="ORF">METBIDRAFT_37141</name>
</gene>
<dbReference type="RefSeq" id="XP_018713650.1">
    <property type="nucleotide sequence ID" value="XM_018856828.1"/>
</dbReference>
<dbReference type="EMBL" id="LXTC01000001">
    <property type="protein sequence ID" value="OBA23169.1"/>
    <property type="molecule type" value="Genomic_DNA"/>
</dbReference>
<dbReference type="Pfam" id="PF25095">
    <property type="entry name" value="C2H2-zf_KIN17"/>
    <property type="match status" value="1"/>
</dbReference>
<dbReference type="Pfam" id="PF10357">
    <property type="entry name" value="WH_KIN17"/>
    <property type="match status" value="1"/>
</dbReference>
<dbReference type="InterPro" id="IPR036236">
    <property type="entry name" value="Znf_C2H2_sf"/>
</dbReference>
<dbReference type="PANTHER" id="PTHR12805:SF0">
    <property type="entry name" value="DNA_RNA-BINDING PROTEIN KIN17"/>
    <property type="match status" value="1"/>
</dbReference>
<dbReference type="InterPro" id="IPR056767">
    <property type="entry name" value="C2H2-Znf_KIN17"/>
</dbReference>
<reference evidence="2 3" key="1">
    <citation type="submission" date="2016-05" db="EMBL/GenBank/DDBJ databases">
        <title>Comparative genomics of biotechnologically important yeasts.</title>
        <authorList>
            <consortium name="DOE Joint Genome Institute"/>
            <person name="Riley R."/>
            <person name="Haridas S."/>
            <person name="Wolfe K.H."/>
            <person name="Lopes M.R."/>
            <person name="Hittinger C.T."/>
            <person name="Goker M."/>
            <person name="Salamov A."/>
            <person name="Wisecaver J."/>
            <person name="Long T.M."/>
            <person name="Aerts A.L."/>
            <person name="Barry K."/>
            <person name="Choi C."/>
            <person name="Clum A."/>
            <person name="Coughlan A.Y."/>
            <person name="Deshpande S."/>
            <person name="Douglass A.P."/>
            <person name="Hanson S.J."/>
            <person name="Klenk H.-P."/>
            <person name="LaButti K."/>
            <person name="Lapidus A."/>
            <person name="Lindquist E."/>
            <person name="Lipzen A."/>
            <person name="Meier-kolthoff J.P."/>
            <person name="Ohm R.A."/>
            <person name="Otillar R.P."/>
            <person name="Pangilinan J."/>
            <person name="Peng Y."/>
            <person name="Rokas A."/>
            <person name="Rosa C.A."/>
            <person name="Scheuner C."/>
            <person name="Sibirny A.A."/>
            <person name="Slot J.C."/>
            <person name="Stielow J.B."/>
            <person name="Sun H."/>
            <person name="Kurtzman C.P."/>
            <person name="Blackwell M."/>
            <person name="Grigoriev I.V."/>
            <person name="Jeffries T.W."/>
        </authorList>
    </citation>
    <scope>NUCLEOTIDE SEQUENCE [LARGE SCALE GENOMIC DNA]</scope>
    <source>
        <strain evidence="2 3">NRRL YB-4993</strain>
    </source>
</reference>
<dbReference type="PANTHER" id="PTHR12805">
    <property type="entry name" value="KIN17 KIN, ANTIGENIC DETERMINANT OF RECA PROTEIN HOMOLOG"/>
    <property type="match status" value="1"/>
</dbReference>
<dbReference type="AlphaFoldDB" id="A0A1A0HG76"/>
<keyword evidence="3" id="KW-1185">Reference proteome</keyword>
<dbReference type="SMART" id="SM01253">
    <property type="entry name" value="Kin17_mid"/>
    <property type="match status" value="1"/>
</dbReference>
<dbReference type="GO" id="GO:0006974">
    <property type="term" value="P:DNA damage response"/>
    <property type="evidence" value="ECO:0007669"/>
    <property type="project" value="TreeGrafter"/>
</dbReference>
<dbReference type="Gene3D" id="1.10.10.2030">
    <property type="entry name" value="DNA/RNA-binding protein Kin17, conserved domain"/>
    <property type="match status" value="1"/>
</dbReference>
<evidence type="ECO:0000313" key="2">
    <source>
        <dbReference type="EMBL" id="OBA23169.1"/>
    </source>
</evidence>
<dbReference type="GO" id="GO:0003690">
    <property type="term" value="F:double-stranded DNA binding"/>
    <property type="evidence" value="ECO:0007669"/>
    <property type="project" value="TreeGrafter"/>
</dbReference>
<dbReference type="PROSITE" id="PS00028">
    <property type="entry name" value="ZINC_FINGER_C2H2_1"/>
    <property type="match status" value="1"/>
</dbReference>
<dbReference type="Proteomes" id="UP000092555">
    <property type="component" value="Unassembled WGS sequence"/>
</dbReference>
<dbReference type="InterPro" id="IPR019447">
    <property type="entry name" value="DNA/RNA-bd_Kin17_WH-like_dom"/>
</dbReference>
<dbReference type="GO" id="GO:0005634">
    <property type="term" value="C:nucleus"/>
    <property type="evidence" value="ECO:0007669"/>
    <property type="project" value="TreeGrafter"/>
</dbReference>
<comment type="caution">
    <text evidence="2">The sequence shown here is derived from an EMBL/GenBank/DDBJ whole genome shotgun (WGS) entry which is preliminary data.</text>
</comment>
<dbReference type="STRING" id="869754.A0A1A0HG76"/>